<evidence type="ECO:0000256" key="2">
    <source>
        <dbReference type="ARBA" id="ARBA00011897"/>
    </source>
</evidence>
<feature type="domain" description="Peptidase S9A N-terminal" evidence="7">
    <location>
        <begin position="17"/>
        <end position="428"/>
    </location>
</feature>
<proteinExistence type="predicted"/>
<dbReference type="Proteomes" id="UP001529338">
    <property type="component" value="Unassembled WGS sequence"/>
</dbReference>
<keyword evidence="3" id="KW-0645">Protease</keyword>
<dbReference type="PANTHER" id="PTHR42881">
    <property type="entry name" value="PROLYL ENDOPEPTIDASE"/>
    <property type="match status" value="1"/>
</dbReference>
<keyword evidence="4" id="KW-0378">Hydrolase</keyword>
<organism evidence="8 9">
    <name type="scientific">Cellulomonas alba</name>
    <dbReference type="NCBI Taxonomy" id="3053467"/>
    <lineage>
        <taxon>Bacteria</taxon>
        <taxon>Bacillati</taxon>
        <taxon>Actinomycetota</taxon>
        <taxon>Actinomycetes</taxon>
        <taxon>Micrococcales</taxon>
        <taxon>Cellulomonadaceae</taxon>
        <taxon>Cellulomonas</taxon>
    </lineage>
</organism>
<dbReference type="InterPro" id="IPR051167">
    <property type="entry name" value="Prolyl_oligopep/macrocyclase"/>
</dbReference>
<dbReference type="Gene3D" id="2.130.10.120">
    <property type="entry name" value="Prolyl oligopeptidase, N-terminal domain"/>
    <property type="match status" value="1"/>
</dbReference>
<dbReference type="Gene3D" id="3.40.50.1820">
    <property type="entry name" value="alpha/beta hydrolase"/>
    <property type="match status" value="1"/>
</dbReference>
<dbReference type="InterPro" id="IPR002470">
    <property type="entry name" value="Peptidase_S9A"/>
</dbReference>
<dbReference type="RefSeq" id="WP_289456027.1">
    <property type="nucleotide sequence ID" value="NZ_JAUCGQ010000002.1"/>
</dbReference>
<accession>A0ABT7SIF3</accession>
<dbReference type="PRINTS" id="PR00862">
    <property type="entry name" value="PROLIGOPTASE"/>
</dbReference>
<reference evidence="8 9" key="1">
    <citation type="submission" date="2023-06" db="EMBL/GenBank/DDBJ databases">
        <title>Cellulomonas sp. MW4 Whole genome sequence.</title>
        <authorList>
            <person name="Park S."/>
        </authorList>
    </citation>
    <scope>NUCLEOTIDE SEQUENCE [LARGE SCALE GENOMIC DNA]</scope>
    <source>
        <strain evidence="8 9">MW4</strain>
    </source>
</reference>
<gene>
    <name evidence="8" type="ORF">QRT04_13555</name>
</gene>
<evidence type="ECO:0000259" key="7">
    <source>
        <dbReference type="Pfam" id="PF02897"/>
    </source>
</evidence>
<dbReference type="InterPro" id="IPR029058">
    <property type="entry name" value="AB_hydrolase_fold"/>
</dbReference>
<comment type="caution">
    <text evidence="8">The sequence shown here is derived from an EMBL/GenBank/DDBJ whole genome shotgun (WGS) entry which is preliminary data.</text>
</comment>
<evidence type="ECO:0000256" key="4">
    <source>
        <dbReference type="ARBA" id="ARBA00022801"/>
    </source>
</evidence>
<evidence type="ECO:0000259" key="6">
    <source>
        <dbReference type="Pfam" id="PF00326"/>
    </source>
</evidence>
<comment type="catalytic activity">
    <reaction evidence="1">
        <text>Hydrolysis of Pro-|-Xaa &gt;&gt; Ala-|-Xaa in oligopeptides.</text>
        <dbReference type="EC" id="3.4.21.26"/>
    </reaction>
</comment>
<evidence type="ECO:0000256" key="3">
    <source>
        <dbReference type="ARBA" id="ARBA00022670"/>
    </source>
</evidence>
<dbReference type="InterPro" id="IPR001375">
    <property type="entry name" value="Peptidase_S9_cat"/>
</dbReference>
<protein>
    <recommendedName>
        <fullName evidence="2">prolyl oligopeptidase</fullName>
        <ecNumber evidence="2">3.4.21.26</ecNumber>
    </recommendedName>
</protein>
<dbReference type="InterPro" id="IPR023302">
    <property type="entry name" value="Pept_S9A_N"/>
</dbReference>
<sequence>MTDPALPAYPHAHRLDLVEDLHTHRVADPYRWLEDASDPDTERWSAEQDALYAAYRARFDALGGAFATERLTARLGELLGAGFVSTPAWRGGRRFFSRRAGDQEHAVVVVAEGDDERVLLDPVALDPAGTTTLDAWQPSKEGERLAYQVSTGGTEESVLRVLDVATGEVVDGPIDRARYSPVAWLPGGEAFFYVRRLAPELLPEDERQYHRRVWLHRVGTPADQDVEVFGAGLDHTNYYGVSVSRDGRWLIVSASAGTAPRTDVWIAEIAADAAAPAFVEVAVGLDAETGAWVARDGRLYVHTDQDAPRGRLAVTDPERPGVEHWTTLLAERADAVLEDVAFTDGGDDERVPTLLLASWRRHAVSEVTTHDPATGEATGALELPGLGSISGLVTRPEGGPEVWFSYTDHTSVPAVHRFDERTRRVTLWASAPGEVPDLPDVVTRQVEATSADGTTVRAFVVARADAVDADGRPLAPAPTILYGYGGFQISLDPAYSATTLAWVEAGGVYVVANLRGGGEEGEDWHRAGMRAHKQHVFDDFHAVAELLVADGWTTTDRLACWGGSNGGLLVGAALTQRPDLFAAVVCSAPLLDMVRYQRFGLGVTWTEEYGDADDAEQLGWLLGYSPYHHVVDGTAYPATLFTVFEGDTRVDPLHARKLAAALQAATTGAPVLVRRETGVGHGGRALSRTIGLTVEQLQHVAWQTGLAAPGRRAAEPAPVVVGEEGR</sequence>
<feature type="domain" description="Peptidase S9 prolyl oligopeptidase catalytic" evidence="6">
    <location>
        <begin position="495"/>
        <end position="687"/>
    </location>
</feature>
<keyword evidence="9" id="KW-1185">Reference proteome</keyword>
<name>A0ABT7SIF3_9CELL</name>
<keyword evidence="5" id="KW-0720">Serine protease</keyword>
<evidence type="ECO:0000256" key="5">
    <source>
        <dbReference type="ARBA" id="ARBA00022825"/>
    </source>
</evidence>
<dbReference type="EMBL" id="JAUCGQ010000002">
    <property type="protein sequence ID" value="MDM7855958.1"/>
    <property type="molecule type" value="Genomic_DNA"/>
</dbReference>
<evidence type="ECO:0000313" key="8">
    <source>
        <dbReference type="EMBL" id="MDM7855958.1"/>
    </source>
</evidence>
<evidence type="ECO:0000313" key="9">
    <source>
        <dbReference type="Proteomes" id="UP001529338"/>
    </source>
</evidence>
<dbReference type="Pfam" id="PF00326">
    <property type="entry name" value="Peptidase_S9"/>
    <property type="match status" value="1"/>
</dbReference>
<dbReference type="SUPFAM" id="SSF50993">
    <property type="entry name" value="Peptidase/esterase 'gauge' domain"/>
    <property type="match status" value="1"/>
</dbReference>
<evidence type="ECO:0000256" key="1">
    <source>
        <dbReference type="ARBA" id="ARBA00001070"/>
    </source>
</evidence>
<dbReference type="Pfam" id="PF02897">
    <property type="entry name" value="Peptidase_S9_N"/>
    <property type="match status" value="1"/>
</dbReference>
<dbReference type="PANTHER" id="PTHR42881:SF2">
    <property type="entry name" value="PROLYL ENDOPEPTIDASE"/>
    <property type="match status" value="1"/>
</dbReference>
<dbReference type="SUPFAM" id="SSF53474">
    <property type="entry name" value="alpha/beta-Hydrolases"/>
    <property type="match status" value="1"/>
</dbReference>
<dbReference type="EC" id="3.4.21.26" evidence="2"/>